<sequence length="254" mass="29117">MIKFFRHIRKSLLEQNQMGKYFKYAIGEILLVVIGILIALQINNWNEARKTAQEEKLYLKRLLVENKEDVVTFNSEIKSLEKGNETILSFSEALKKSDITDSLLLNKANDYFQFGSIYPTFSSSTSTFDDLSSTGNLKVISNTNLRDQLVKHYAKHLMAAERIRIGIEWALPVDGPFTYEHSIMRFEPSSAFLFPNTPIDELASYLRTNRNDFINMAASQYWLKNDAILQLESLADDTNKLIGLLQEEIGESNN</sequence>
<protein>
    <submittedName>
        <fullName evidence="2">Uncharacterized protein</fullName>
    </submittedName>
</protein>
<feature type="transmembrane region" description="Helical" evidence="1">
    <location>
        <begin position="21"/>
        <end position="40"/>
    </location>
</feature>
<keyword evidence="1" id="KW-0472">Membrane</keyword>
<name>A0ABS7Y587_9FLAO</name>
<dbReference type="EMBL" id="JAIUJS010000011">
    <property type="protein sequence ID" value="MCA0154425.1"/>
    <property type="molecule type" value="Genomic_DNA"/>
</dbReference>
<organism evidence="2 3">
    <name type="scientific">Winogradskyella vincentii</name>
    <dbReference type="NCBI Taxonomy" id="2877122"/>
    <lineage>
        <taxon>Bacteria</taxon>
        <taxon>Pseudomonadati</taxon>
        <taxon>Bacteroidota</taxon>
        <taxon>Flavobacteriia</taxon>
        <taxon>Flavobacteriales</taxon>
        <taxon>Flavobacteriaceae</taxon>
        <taxon>Winogradskyella</taxon>
    </lineage>
</organism>
<gene>
    <name evidence="2" type="ORF">LBV24_14435</name>
</gene>
<accession>A0ABS7Y587</accession>
<proteinExistence type="predicted"/>
<dbReference type="InterPro" id="IPR045749">
    <property type="entry name" value="DUF6090"/>
</dbReference>
<evidence type="ECO:0000313" key="3">
    <source>
        <dbReference type="Proteomes" id="UP001198402"/>
    </source>
</evidence>
<dbReference type="Proteomes" id="UP001198402">
    <property type="component" value="Unassembled WGS sequence"/>
</dbReference>
<reference evidence="3" key="1">
    <citation type="submission" date="2023-07" db="EMBL/GenBank/DDBJ databases">
        <authorList>
            <person name="Yue Y."/>
        </authorList>
    </citation>
    <scope>NUCLEOTIDE SEQUENCE [LARGE SCALE GENOMIC DNA]</scope>
    <source>
        <strain evidence="3">2Y89</strain>
    </source>
</reference>
<keyword evidence="1" id="KW-1133">Transmembrane helix</keyword>
<dbReference type="Pfam" id="PF19578">
    <property type="entry name" value="DUF6090"/>
    <property type="match status" value="1"/>
</dbReference>
<evidence type="ECO:0000256" key="1">
    <source>
        <dbReference type="SAM" id="Phobius"/>
    </source>
</evidence>
<dbReference type="RefSeq" id="WP_224479371.1">
    <property type="nucleotide sequence ID" value="NZ_JAIUJS010000011.1"/>
</dbReference>
<keyword evidence="1" id="KW-0812">Transmembrane</keyword>
<evidence type="ECO:0000313" key="2">
    <source>
        <dbReference type="EMBL" id="MCA0154425.1"/>
    </source>
</evidence>
<keyword evidence="3" id="KW-1185">Reference proteome</keyword>
<comment type="caution">
    <text evidence="2">The sequence shown here is derived from an EMBL/GenBank/DDBJ whole genome shotgun (WGS) entry which is preliminary data.</text>
</comment>